<dbReference type="PRINTS" id="PR00455">
    <property type="entry name" value="HTHTETR"/>
</dbReference>
<keyword evidence="3" id="KW-0804">Transcription</keyword>
<dbReference type="Gene3D" id="1.10.357.10">
    <property type="entry name" value="Tetracycline Repressor, domain 2"/>
    <property type="match status" value="1"/>
</dbReference>
<dbReference type="Pfam" id="PF21597">
    <property type="entry name" value="TetR_C_43"/>
    <property type="match status" value="1"/>
</dbReference>
<dbReference type="InterPro" id="IPR049445">
    <property type="entry name" value="TetR_SbtR-like_C"/>
</dbReference>
<feature type="DNA-binding region" description="H-T-H motif" evidence="4">
    <location>
        <begin position="36"/>
        <end position="55"/>
    </location>
</feature>
<proteinExistence type="predicted"/>
<dbReference type="SUPFAM" id="SSF48498">
    <property type="entry name" value="Tetracyclin repressor-like, C-terminal domain"/>
    <property type="match status" value="1"/>
</dbReference>
<protein>
    <submittedName>
        <fullName evidence="6">Transcriptional regulator, TetR family</fullName>
    </submittedName>
</protein>
<evidence type="ECO:0000256" key="2">
    <source>
        <dbReference type="ARBA" id="ARBA00023125"/>
    </source>
</evidence>
<dbReference type="PROSITE" id="PS50977">
    <property type="entry name" value="HTH_TETR_2"/>
    <property type="match status" value="1"/>
</dbReference>
<dbReference type="GO" id="GO:0000976">
    <property type="term" value="F:transcription cis-regulatory region binding"/>
    <property type="evidence" value="ECO:0007669"/>
    <property type="project" value="TreeGrafter"/>
</dbReference>
<evidence type="ECO:0000313" key="7">
    <source>
        <dbReference type="Proteomes" id="UP001139493"/>
    </source>
</evidence>
<accession>A0A9X2GF74</accession>
<evidence type="ECO:0000256" key="3">
    <source>
        <dbReference type="ARBA" id="ARBA00023163"/>
    </source>
</evidence>
<comment type="caution">
    <text evidence="6">The sequence shown here is derived from an EMBL/GenBank/DDBJ whole genome shotgun (WGS) entry which is preliminary data.</text>
</comment>
<sequence length="224" mass="23731">MTETLPQKLRSDAQDNRDRIVEAARELFAERGLEVTMRQVARRAGVGPATLYRRFPARQVLLEAVFADEARACRAIVEDGCADPDPWRGFCSVIEGVTVLNVGNQGFVDAFLAGGVAGGDYFVRHRAALITQMAGLVRRAQAAGKLRADFVIDDLLLVLLAGRGLAATPAARGIAAARRFAALAVEAFRASGDNGPLPARASVAAALLGEGAPAPMSTAPPRRR</sequence>
<keyword evidence="1" id="KW-0805">Transcription regulation</keyword>
<dbReference type="InterPro" id="IPR001647">
    <property type="entry name" value="HTH_TetR"/>
</dbReference>
<dbReference type="PANTHER" id="PTHR30055">
    <property type="entry name" value="HTH-TYPE TRANSCRIPTIONAL REGULATOR RUTR"/>
    <property type="match status" value="1"/>
</dbReference>
<keyword evidence="7" id="KW-1185">Reference proteome</keyword>
<dbReference type="EMBL" id="JAMTCS010000019">
    <property type="protein sequence ID" value="MCP2267471.1"/>
    <property type="molecule type" value="Genomic_DNA"/>
</dbReference>
<dbReference type="GO" id="GO:0003700">
    <property type="term" value="F:DNA-binding transcription factor activity"/>
    <property type="evidence" value="ECO:0007669"/>
    <property type="project" value="TreeGrafter"/>
</dbReference>
<dbReference type="InterPro" id="IPR036271">
    <property type="entry name" value="Tet_transcr_reg_TetR-rel_C_sf"/>
</dbReference>
<dbReference type="AlphaFoldDB" id="A0A9X2GF74"/>
<dbReference type="InterPro" id="IPR009057">
    <property type="entry name" value="Homeodomain-like_sf"/>
</dbReference>
<keyword evidence="2 4" id="KW-0238">DNA-binding</keyword>
<gene>
    <name evidence="6" type="ORF">APR03_004848</name>
</gene>
<feature type="domain" description="HTH tetR-type" evidence="5">
    <location>
        <begin position="14"/>
        <end position="73"/>
    </location>
</feature>
<evidence type="ECO:0000259" key="5">
    <source>
        <dbReference type="PROSITE" id="PS50977"/>
    </source>
</evidence>
<reference evidence="6" key="1">
    <citation type="submission" date="2022-06" db="EMBL/GenBank/DDBJ databases">
        <title>Genomic Encyclopedia of Archaeal and Bacterial Type Strains, Phase II (KMG-II): from individual species to whole genera.</title>
        <authorList>
            <person name="Goeker M."/>
        </authorList>
    </citation>
    <scope>NUCLEOTIDE SEQUENCE</scope>
    <source>
        <strain evidence="6">DSM 26652</strain>
    </source>
</reference>
<dbReference type="InterPro" id="IPR050109">
    <property type="entry name" value="HTH-type_TetR-like_transc_reg"/>
</dbReference>
<evidence type="ECO:0000313" key="6">
    <source>
        <dbReference type="EMBL" id="MCP2267471.1"/>
    </source>
</evidence>
<dbReference type="Proteomes" id="UP001139493">
    <property type="component" value="Unassembled WGS sequence"/>
</dbReference>
<evidence type="ECO:0000256" key="4">
    <source>
        <dbReference type="PROSITE-ProRule" id="PRU00335"/>
    </source>
</evidence>
<dbReference type="Pfam" id="PF00440">
    <property type="entry name" value="TetR_N"/>
    <property type="match status" value="1"/>
</dbReference>
<evidence type="ECO:0000256" key="1">
    <source>
        <dbReference type="ARBA" id="ARBA00023015"/>
    </source>
</evidence>
<dbReference type="PANTHER" id="PTHR30055:SF234">
    <property type="entry name" value="HTH-TYPE TRANSCRIPTIONAL REGULATOR BETI"/>
    <property type="match status" value="1"/>
</dbReference>
<dbReference type="RefSeq" id="WP_253839955.1">
    <property type="nucleotide sequence ID" value="NZ_JAMTCS010000019.1"/>
</dbReference>
<organism evidence="6 7">
    <name type="scientific">Promicromonospora thailandica</name>
    <dbReference type="NCBI Taxonomy" id="765201"/>
    <lineage>
        <taxon>Bacteria</taxon>
        <taxon>Bacillati</taxon>
        <taxon>Actinomycetota</taxon>
        <taxon>Actinomycetes</taxon>
        <taxon>Micrococcales</taxon>
        <taxon>Promicromonosporaceae</taxon>
        <taxon>Promicromonospora</taxon>
    </lineage>
</organism>
<dbReference type="SUPFAM" id="SSF46689">
    <property type="entry name" value="Homeodomain-like"/>
    <property type="match status" value="1"/>
</dbReference>
<name>A0A9X2GF74_9MICO</name>